<protein>
    <submittedName>
        <fullName evidence="2">Uncharacterized protein</fullName>
    </submittedName>
</protein>
<dbReference type="EMBL" id="JAVRJZ010000020">
    <property type="protein sequence ID" value="KAK2705523.1"/>
    <property type="molecule type" value="Genomic_DNA"/>
</dbReference>
<sequence length="203" mass="22893">MFKIETPIWMIIAGPSTSGKSSTLRTATQRPLASRRDPTALNQNLGPYVSLVNQNHGPGAAEPFSPQTSVQQYEGPFEKLSVSYRQSAEFLYPHLHEMNGFENERRFNDIKINDKLYNATDLLTDLVSNRKSRHAIDSNILNFSADSNFPLSLIRNKRILKYMQNLRRISSEQVTESGGSFASVNDTVLESPRQSPIKSGKRF</sequence>
<gene>
    <name evidence="2" type="ORF">QYM36_015796</name>
</gene>
<dbReference type="CDD" id="cd00882">
    <property type="entry name" value="Ras_like_GTPase"/>
    <property type="match status" value="1"/>
</dbReference>
<evidence type="ECO:0000313" key="2">
    <source>
        <dbReference type="EMBL" id="KAK2705523.1"/>
    </source>
</evidence>
<accession>A0AA88KT06</accession>
<comment type="caution">
    <text evidence="2">The sequence shown here is derived from an EMBL/GenBank/DDBJ whole genome shotgun (WGS) entry which is preliminary data.</text>
</comment>
<organism evidence="2 3">
    <name type="scientific">Artemia franciscana</name>
    <name type="common">Brine shrimp</name>
    <name type="synonym">Artemia sanfranciscana</name>
    <dbReference type="NCBI Taxonomy" id="6661"/>
    <lineage>
        <taxon>Eukaryota</taxon>
        <taxon>Metazoa</taxon>
        <taxon>Ecdysozoa</taxon>
        <taxon>Arthropoda</taxon>
        <taxon>Crustacea</taxon>
        <taxon>Branchiopoda</taxon>
        <taxon>Anostraca</taxon>
        <taxon>Artemiidae</taxon>
        <taxon>Artemia</taxon>
    </lineage>
</organism>
<evidence type="ECO:0000256" key="1">
    <source>
        <dbReference type="SAM" id="MobiDB-lite"/>
    </source>
</evidence>
<feature type="compositionally biased region" description="Polar residues" evidence="1">
    <location>
        <begin position="17"/>
        <end position="31"/>
    </location>
</feature>
<proteinExistence type="predicted"/>
<dbReference type="AlphaFoldDB" id="A0AA88KT06"/>
<dbReference type="Proteomes" id="UP001187531">
    <property type="component" value="Unassembled WGS sequence"/>
</dbReference>
<keyword evidence="3" id="KW-1185">Reference proteome</keyword>
<evidence type="ECO:0000313" key="3">
    <source>
        <dbReference type="Proteomes" id="UP001187531"/>
    </source>
</evidence>
<feature type="region of interest" description="Disordered" evidence="1">
    <location>
        <begin position="17"/>
        <end position="42"/>
    </location>
</feature>
<reference evidence="2" key="1">
    <citation type="submission" date="2023-07" db="EMBL/GenBank/DDBJ databases">
        <title>Chromosome-level genome assembly of Artemia franciscana.</title>
        <authorList>
            <person name="Jo E."/>
        </authorList>
    </citation>
    <scope>NUCLEOTIDE SEQUENCE</scope>
    <source>
        <tissue evidence="2">Whole body</tissue>
    </source>
</reference>
<name>A0AA88KT06_ARTSF</name>